<proteinExistence type="predicted"/>
<dbReference type="EMBL" id="QMEY01000007">
    <property type="protein sequence ID" value="RBQ18482.1"/>
    <property type="molecule type" value="Genomic_DNA"/>
</dbReference>
<accession>A0A366LZ78</accession>
<feature type="region of interest" description="Disordered" evidence="1">
    <location>
        <begin position="1"/>
        <end position="21"/>
    </location>
</feature>
<name>A0A366LZ78_9ACTN</name>
<organism evidence="2 3">
    <name type="scientific">Spongiactinospora rosea</name>
    <dbReference type="NCBI Taxonomy" id="2248750"/>
    <lineage>
        <taxon>Bacteria</taxon>
        <taxon>Bacillati</taxon>
        <taxon>Actinomycetota</taxon>
        <taxon>Actinomycetes</taxon>
        <taxon>Streptosporangiales</taxon>
        <taxon>Streptosporangiaceae</taxon>
        <taxon>Spongiactinospora</taxon>
    </lineage>
</organism>
<evidence type="ECO:0000313" key="2">
    <source>
        <dbReference type="EMBL" id="RBQ18482.1"/>
    </source>
</evidence>
<dbReference type="Proteomes" id="UP000253303">
    <property type="component" value="Unassembled WGS sequence"/>
</dbReference>
<reference evidence="2 3" key="1">
    <citation type="submission" date="2018-06" db="EMBL/GenBank/DDBJ databases">
        <title>Sphaerisporangium craniellae sp. nov., isolated from a marine sponge in the South China Sea.</title>
        <authorList>
            <person name="Li L."/>
        </authorList>
    </citation>
    <scope>NUCLEOTIDE SEQUENCE [LARGE SCALE GENOMIC DNA]</scope>
    <source>
        <strain evidence="2 3">LHW63015</strain>
    </source>
</reference>
<evidence type="ECO:0000256" key="1">
    <source>
        <dbReference type="SAM" id="MobiDB-lite"/>
    </source>
</evidence>
<comment type="caution">
    <text evidence="2">The sequence shown here is derived from an EMBL/GenBank/DDBJ whole genome shotgun (WGS) entry which is preliminary data.</text>
</comment>
<protein>
    <submittedName>
        <fullName evidence="2">Uncharacterized protein</fullName>
    </submittedName>
</protein>
<keyword evidence="3" id="KW-1185">Reference proteome</keyword>
<gene>
    <name evidence="2" type="ORF">DP939_18395</name>
</gene>
<dbReference type="AlphaFoldDB" id="A0A366LZ78"/>
<sequence>MPYPLDQASCRGIRPGPSLMETPLTWSKRPVEKGSLMECSGTCVTAFKKTEREIRALLTESTGLPFTH</sequence>
<evidence type="ECO:0000313" key="3">
    <source>
        <dbReference type="Proteomes" id="UP000253303"/>
    </source>
</evidence>